<name>A0ABD4TFT4_9EURY</name>
<dbReference type="Gene3D" id="3.30.460.10">
    <property type="entry name" value="Beta Polymerase, domain 2"/>
    <property type="match status" value="1"/>
</dbReference>
<dbReference type="InterPro" id="IPR011991">
    <property type="entry name" value="ArsR-like_HTH"/>
</dbReference>
<comment type="caution">
    <text evidence="3">The sequence shown here is derived from an EMBL/GenBank/DDBJ whole genome shotgun (WGS) entry which is preliminary data.</text>
</comment>
<evidence type="ECO:0000256" key="1">
    <source>
        <dbReference type="SAM" id="MobiDB-lite"/>
    </source>
</evidence>
<dbReference type="InterPro" id="IPR002934">
    <property type="entry name" value="Polymerase_NTP_transf_dom"/>
</dbReference>
<evidence type="ECO:0000313" key="4">
    <source>
        <dbReference type="Proteomes" id="UP001524383"/>
    </source>
</evidence>
<accession>A0ABD4TFT4</accession>
<keyword evidence="4" id="KW-1185">Reference proteome</keyword>
<dbReference type="InterPro" id="IPR036388">
    <property type="entry name" value="WH-like_DNA-bd_sf"/>
</dbReference>
<dbReference type="SUPFAM" id="SSF46785">
    <property type="entry name" value="Winged helix' DNA-binding domain"/>
    <property type="match status" value="1"/>
</dbReference>
<reference evidence="3 4" key="1">
    <citation type="submission" date="2019-08" db="EMBL/GenBank/DDBJ databases">
        <authorList>
            <person name="Chen S.-C."/>
            <person name="Lai M.-C."/>
            <person name="You Y.-T."/>
        </authorList>
    </citation>
    <scope>NUCLEOTIDE SEQUENCE [LARGE SCALE GENOMIC DNA]</scope>
    <source>
        <strain evidence="3 4">P2F9704a</strain>
    </source>
</reference>
<dbReference type="RefSeq" id="WP_255331752.1">
    <property type="nucleotide sequence ID" value="NZ_VOTZ01000003.1"/>
</dbReference>
<gene>
    <name evidence="3" type="ORF">FTO68_02345</name>
</gene>
<dbReference type="Pfam" id="PF13412">
    <property type="entry name" value="HTH_24"/>
    <property type="match status" value="1"/>
</dbReference>
<protein>
    <submittedName>
        <fullName evidence="3">MarR family transcriptional regulator</fullName>
    </submittedName>
</protein>
<evidence type="ECO:0000259" key="2">
    <source>
        <dbReference type="Pfam" id="PF01909"/>
    </source>
</evidence>
<organism evidence="3 4">
    <name type="scientific">Methanocalculus taiwanensis</name>
    <dbReference type="NCBI Taxonomy" id="106207"/>
    <lineage>
        <taxon>Archaea</taxon>
        <taxon>Methanobacteriati</taxon>
        <taxon>Methanobacteriota</taxon>
        <taxon>Stenosarchaea group</taxon>
        <taxon>Methanomicrobia</taxon>
        <taxon>Methanomicrobiales</taxon>
        <taxon>Methanocalculaceae</taxon>
        <taxon>Methanocalculus</taxon>
    </lineage>
</organism>
<dbReference type="EMBL" id="VOTZ01000003">
    <property type="protein sequence ID" value="MCQ1537829.1"/>
    <property type="molecule type" value="Genomic_DNA"/>
</dbReference>
<sequence>MIPEFNTFAGNKILQWLLMNPDSRFHINELARELGISPSTVLRYANVFQKAGIVTIEKIGTAHQIILRNEKPVVKELKKCAILFMLIEYGIEEIARDRTDRTEDSIDRTGEMSEETTGRKETNVVAETAESTYAVSGHKGFPGSPNILSVALYGSAASGTFNDKSDLDILIIGEADQVDKDKILSIQEKIGKPIQLTVIPWHRFERKKKEGDPFVKSVLENHILLFGAEL</sequence>
<dbReference type="Pfam" id="PF01909">
    <property type="entry name" value="NTP_transf_2"/>
    <property type="match status" value="1"/>
</dbReference>
<dbReference type="Proteomes" id="UP001524383">
    <property type="component" value="Unassembled WGS sequence"/>
</dbReference>
<evidence type="ECO:0000313" key="3">
    <source>
        <dbReference type="EMBL" id="MCQ1537829.1"/>
    </source>
</evidence>
<dbReference type="SUPFAM" id="SSF81301">
    <property type="entry name" value="Nucleotidyltransferase"/>
    <property type="match status" value="1"/>
</dbReference>
<proteinExistence type="predicted"/>
<feature type="region of interest" description="Disordered" evidence="1">
    <location>
        <begin position="99"/>
        <end position="121"/>
    </location>
</feature>
<feature type="domain" description="Polymerase nucleotidyl transferase" evidence="2">
    <location>
        <begin position="147"/>
        <end position="224"/>
    </location>
</feature>
<dbReference type="Gene3D" id="1.10.10.10">
    <property type="entry name" value="Winged helix-like DNA-binding domain superfamily/Winged helix DNA-binding domain"/>
    <property type="match status" value="1"/>
</dbReference>
<dbReference type="CDD" id="cd05403">
    <property type="entry name" value="NT_KNTase_like"/>
    <property type="match status" value="1"/>
</dbReference>
<dbReference type="InterPro" id="IPR036390">
    <property type="entry name" value="WH_DNA-bd_sf"/>
</dbReference>
<dbReference type="CDD" id="cd00090">
    <property type="entry name" value="HTH_ARSR"/>
    <property type="match status" value="1"/>
</dbReference>
<dbReference type="InterPro" id="IPR043519">
    <property type="entry name" value="NT_sf"/>
</dbReference>
<dbReference type="AlphaFoldDB" id="A0ABD4TFT4"/>